<reference evidence="1 2" key="1">
    <citation type="submission" date="2016-11" db="EMBL/GenBank/DDBJ databases">
        <title>Genomic analysis of Caldithrix abyssi and proposal of a novel bacterial phylum Caldithrichaeota.</title>
        <authorList>
            <person name="Kublanov I."/>
            <person name="Sigalova O."/>
            <person name="Gavrilov S."/>
            <person name="Lebedinsky A."/>
            <person name="Ivanova N."/>
            <person name="Daum C."/>
            <person name="Reddy T."/>
            <person name="Klenk H.P."/>
            <person name="Goker M."/>
            <person name="Reva O."/>
            <person name="Miroshnichenko M."/>
            <person name="Kyprides N."/>
            <person name="Woyke T."/>
            <person name="Gelfand M."/>
        </authorList>
    </citation>
    <scope>NUCLEOTIDE SEQUENCE [LARGE SCALE GENOMIC DNA]</scope>
    <source>
        <strain evidence="1 2">LF13</strain>
    </source>
</reference>
<proteinExistence type="predicted"/>
<dbReference type="EMBL" id="CP018099">
    <property type="protein sequence ID" value="APF19818.1"/>
    <property type="molecule type" value="Genomic_DNA"/>
</dbReference>
<organism evidence="1 2">
    <name type="scientific">Caldithrix abyssi DSM 13497</name>
    <dbReference type="NCBI Taxonomy" id="880073"/>
    <lineage>
        <taxon>Bacteria</taxon>
        <taxon>Pseudomonadati</taxon>
        <taxon>Calditrichota</taxon>
        <taxon>Calditrichia</taxon>
        <taxon>Calditrichales</taxon>
        <taxon>Calditrichaceae</taxon>
        <taxon>Caldithrix</taxon>
    </lineage>
</organism>
<name>A0A1J1CCU5_CALAY</name>
<dbReference type="AlphaFoldDB" id="A0A1J1CCU5"/>
<dbReference type="Proteomes" id="UP000183868">
    <property type="component" value="Chromosome"/>
</dbReference>
<sequence>MKKSVQRTLKWFVAWQRGAGKKRAFHLAAPFHRRFATSFLHSLNGFMIVD</sequence>
<evidence type="ECO:0000313" key="2">
    <source>
        <dbReference type="Proteomes" id="UP000183868"/>
    </source>
</evidence>
<accession>A0A1J1CCU5</accession>
<evidence type="ECO:0000313" key="1">
    <source>
        <dbReference type="EMBL" id="APF19818.1"/>
    </source>
</evidence>
<protein>
    <submittedName>
        <fullName evidence="1">Uncharacterized protein</fullName>
    </submittedName>
</protein>
<gene>
    <name evidence="1" type="ORF">Cabys_3070</name>
</gene>
<dbReference type="KEGG" id="caby:Cabys_3070"/>
<dbReference type="RefSeq" id="WP_169313610.1">
    <property type="nucleotide sequence ID" value="NZ_CM001402.1"/>
</dbReference>